<keyword evidence="3 4" id="KW-0413">Isomerase</keyword>
<comment type="similarity">
    <text evidence="4">Belongs to the cellobiose 2-epimerase family.</text>
</comment>
<dbReference type="PANTHER" id="PTHR15108">
    <property type="entry name" value="N-ACYLGLUCOSAMINE-2-EPIMERASE"/>
    <property type="match status" value="1"/>
</dbReference>
<dbReference type="SUPFAM" id="SSF48208">
    <property type="entry name" value="Six-hairpin glycosidases"/>
    <property type="match status" value="1"/>
</dbReference>
<dbReference type="InterPro" id="IPR028584">
    <property type="entry name" value="Cellobiose_2_epim"/>
</dbReference>
<name>A0AAW7X3X0_9GAMM</name>
<evidence type="ECO:0000313" key="6">
    <source>
        <dbReference type="Proteomes" id="UP001169760"/>
    </source>
</evidence>
<evidence type="ECO:0000256" key="4">
    <source>
        <dbReference type="HAMAP-Rule" id="MF_00929"/>
    </source>
</evidence>
<organism evidence="5 6">
    <name type="scientific">Saccharophagus degradans</name>
    <dbReference type="NCBI Taxonomy" id="86304"/>
    <lineage>
        <taxon>Bacteria</taxon>
        <taxon>Pseudomonadati</taxon>
        <taxon>Pseudomonadota</taxon>
        <taxon>Gammaproteobacteria</taxon>
        <taxon>Cellvibrionales</taxon>
        <taxon>Cellvibrionaceae</taxon>
        <taxon>Saccharophagus</taxon>
    </lineage>
</organism>
<comment type="function">
    <text evidence="4">Catalyzes the reversible epimerization of cellobiose to 4-O-beta-D-glucopyranosyl-D-mannose (Glc-Man).</text>
</comment>
<protein>
    <recommendedName>
        <fullName evidence="4">Cellobiose 2-epimerase</fullName>
        <shortName evidence="4">CE</shortName>
        <ecNumber evidence="4">5.1.3.11</ecNumber>
    </recommendedName>
</protein>
<comment type="similarity">
    <text evidence="2">Belongs to the N-acylglucosamine 2-epimerase family.</text>
</comment>
<dbReference type="InterPro" id="IPR010819">
    <property type="entry name" value="AGE/CE"/>
</dbReference>
<dbReference type="Pfam" id="PF07221">
    <property type="entry name" value="GlcNAc_2-epim"/>
    <property type="match status" value="1"/>
</dbReference>
<sequence>MGVPLQKNKLNYSDLKNAFESELYAIADWWVDNTVDEIHGGFVGEMSVDNKVNATADKGIILNTRILWFFSEAALFAGNKRYAQMAERAYTYIVDHFLDTEHGGVFWALDYRGNVVNNRKQVYAQAFAIYGLSAYYKLTKQADVLAQAHAIFELIEANAQDENHQGYLEAFSNTWGRLDDMRLSEKDLNSPKSMNTHLHILEAYTALHIAAPNPKVSAAIKHCLGLFDRYIINKTNWHLRMFQDMDWEDVSTSYSYGHDIECSWLMWEAVESLESEELHAHYKPAVIALAETCLEQGIGKHNEVLDAYNFETQALVDERVWWVQAEALVGFLNACHLTGEQRYLDAALNVWEFINSYQKDSVGGEWHWLSRLDLPHTGDCKMGPWKAPYHNGRAMMESIKLVQKIFGNNE</sequence>
<dbReference type="InterPro" id="IPR012341">
    <property type="entry name" value="6hp_glycosidase-like_sf"/>
</dbReference>
<accession>A0AAW7X3X0</accession>
<dbReference type="AlphaFoldDB" id="A0AAW7X3X0"/>
<comment type="catalytic activity">
    <reaction evidence="1 4">
        <text>D-cellobiose = beta-D-glucosyl-(1-&gt;4)-D-mannopyranose</text>
        <dbReference type="Rhea" id="RHEA:23384"/>
        <dbReference type="ChEBI" id="CHEBI:17057"/>
        <dbReference type="ChEBI" id="CHEBI:47931"/>
        <dbReference type="EC" id="5.1.3.11"/>
    </reaction>
</comment>
<dbReference type="Gene3D" id="1.50.10.10">
    <property type="match status" value="1"/>
</dbReference>
<proteinExistence type="inferred from homology"/>
<dbReference type="HAMAP" id="MF_00929">
    <property type="entry name" value="Cellobiose_2_epim"/>
    <property type="match status" value="1"/>
</dbReference>
<dbReference type="Proteomes" id="UP001169760">
    <property type="component" value="Unassembled WGS sequence"/>
</dbReference>
<comment type="caution">
    <text evidence="5">The sequence shown here is derived from an EMBL/GenBank/DDBJ whole genome shotgun (WGS) entry which is preliminary data.</text>
</comment>
<dbReference type="EMBL" id="JAUOPB010000004">
    <property type="protein sequence ID" value="MDO6422079.1"/>
    <property type="molecule type" value="Genomic_DNA"/>
</dbReference>
<dbReference type="GO" id="GO:0005975">
    <property type="term" value="P:carbohydrate metabolic process"/>
    <property type="evidence" value="ECO:0007669"/>
    <property type="project" value="InterPro"/>
</dbReference>
<evidence type="ECO:0000313" key="5">
    <source>
        <dbReference type="EMBL" id="MDO6422079.1"/>
    </source>
</evidence>
<reference evidence="5" key="1">
    <citation type="submission" date="2023-07" db="EMBL/GenBank/DDBJ databases">
        <title>Genome content predicts the carbon catabolic preferences of heterotrophic bacteria.</title>
        <authorList>
            <person name="Gralka M."/>
        </authorList>
    </citation>
    <scope>NUCLEOTIDE SEQUENCE</scope>
    <source>
        <strain evidence="5">I3M17_2</strain>
    </source>
</reference>
<evidence type="ECO:0000256" key="2">
    <source>
        <dbReference type="ARBA" id="ARBA00008558"/>
    </source>
</evidence>
<dbReference type="InterPro" id="IPR008928">
    <property type="entry name" value="6-hairpin_glycosidase_sf"/>
</dbReference>
<dbReference type="EC" id="5.1.3.11" evidence="4"/>
<dbReference type="RefSeq" id="WP_303491894.1">
    <property type="nucleotide sequence ID" value="NZ_JAUOPB010000004.1"/>
</dbReference>
<dbReference type="GO" id="GO:0047736">
    <property type="term" value="F:cellobiose epimerase activity"/>
    <property type="evidence" value="ECO:0007669"/>
    <property type="project" value="UniProtKB-UniRule"/>
</dbReference>
<evidence type="ECO:0000256" key="3">
    <source>
        <dbReference type="ARBA" id="ARBA00023235"/>
    </source>
</evidence>
<gene>
    <name evidence="5" type="ORF">Q4521_06315</name>
</gene>
<evidence type="ECO:0000256" key="1">
    <source>
        <dbReference type="ARBA" id="ARBA00001470"/>
    </source>
</evidence>